<keyword evidence="2" id="KW-0326">Glycosidase</keyword>
<dbReference type="Pfam" id="PF01156">
    <property type="entry name" value="IU_nuc_hydro"/>
    <property type="match status" value="1"/>
</dbReference>
<sequence>MILDVDTGVDDACALLLAALHPDLDLRAVTCVGGNAPLADVVRNTLTVLTTAGRDDVPVAAGADRPLLEDPVDARHVHGQDGMGDLDWPVAARAADDRHAVELLRDHLLAAAATGERVTLIPLAPLTNIALLLRTYPAVAQGIERILFMGGAAAVGNATASAEFNIFHDPEAAAIVFDSCADLGITLGMYGLDVFYEPRITRAQAAELIAADPQGPAGLAGRLVTFQCDRFGGESATIGDAGAVAAVIAPDSLTTSKLPARVELTGRYTRGRTIVDHRDWSGDLTHDPHGQSDVIVDVALAVDNARLSTLWLETMRESAREKV</sequence>
<comment type="caution">
    <text evidence="4">The sequence shown here is derived from an EMBL/GenBank/DDBJ whole genome shotgun (WGS) entry which is preliminary data.</text>
</comment>
<keyword evidence="5" id="KW-1185">Reference proteome</keyword>
<feature type="domain" description="Inosine/uridine-preferring nucleoside hydrolase" evidence="3">
    <location>
        <begin position="1"/>
        <end position="306"/>
    </location>
</feature>
<dbReference type="EMBL" id="CAJA01000036">
    <property type="protein sequence ID" value="CCH72052.1"/>
    <property type="molecule type" value="Genomic_DNA"/>
</dbReference>
<organism evidence="4 5">
    <name type="scientific">Nostocoides australiense Ben110</name>
    <dbReference type="NCBI Taxonomy" id="1193182"/>
    <lineage>
        <taxon>Bacteria</taxon>
        <taxon>Bacillati</taxon>
        <taxon>Actinomycetota</taxon>
        <taxon>Actinomycetes</taxon>
        <taxon>Micrococcales</taxon>
        <taxon>Intrasporangiaceae</taxon>
        <taxon>Nostocoides</taxon>
    </lineage>
</organism>
<protein>
    <submittedName>
        <fullName evidence="4">Inosine/uridine-preferring nucleoside hydrolase</fullName>
    </submittedName>
</protein>
<dbReference type="AlphaFoldDB" id="W6JTE5"/>
<dbReference type="Gene3D" id="3.90.245.10">
    <property type="entry name" value="Ribonucleoside hydrolase-like"/>
    <property type="match status" value="1"/>
</dbReference>
<evidence type="ECO:0000259" key="3">
    <source>
        <dbReference type="Pfam" id="PF01156"/>
    </source>
</evidence>
<gene>
    <name evidence="4" type="ORF">BN11_1300007</name>
</gene>
<dbReference type="Proteomes" id="UP000035763">
    <property type="component" value="Unassembled WGS sequence"/>
</dbReference>
<dbReference type="GO" id="GO:0008477">
    <property type="term" value="F:purine nucleosidase activity"/>
    <property type="evidence" value="ECO:0007669"/>
    <property type="project" value="TreeGrafter"/>
</dbReference>
<evidence type="ECO:0000313" key="4">
    <source>
        <dbReference type="EMBL" id="CCH72052.1"/>
    </source>
</evidence>
<dbReference type="SUPFAM" id="SSF53590">
    <property type="entry name" value="Nucleoside hydrolase"/>
    <property type="match status" value="1"/>
</dbReference>
<dbReference type="PANTHER" id="PTHR12304:SF4">
    <property type="entry name" value="URIDINE NUCLEOSIDASE"/>
    <property type="match status" value="1"/>
</dbReference>
<dbReference type="STRING" id="1193182.BN11_1300007"/>
<dbReference type="InterPro" id="IPR023186">
    <property type="entry name" value="IUNH"/>
</dbReference>
<dbReference type="PANTHER" id="PTHR12304">
    <property type="entry name" value="INOSINE-URIDINE PREFERRING NUCLEOSIDE HYDROLASE"/>
    <property type="match status" value="1"/>
</dbReference>
<dbReference type="GO" id="GO:0006152">
    <property type="term" value="P:purine nucleoside catabolic process"/>
    <property type="evidence" value="ECO:0007669"/>
    <property type="project" value="TreeGrafter"/>
</dbReference>
<name>W6JTE5_9MICO</name>
<dbReference type="GO" id="GO:0005829">
    <property type="term" value="C:cytosol"/>
    <property type="evidence" value="ECO:0007669"/>
    <property type="project" value="TreeGrafter"/>
</dbReference>
<evidence type="ECO:0000256" key="1">
    <source>
        <dbReference type="ARBA" id="ARBA00022801"/>
    </source>
</evidence>
<dbReference type="InterPro" id="IPR001910">
    <property type="entry name" value="Inosine/uridine_hydrolase_dom"/>
</dbReference>
<evidence type="ECO:0000313" key="5">
    <source>
        <dbReference type="Proteomes" id="UP000035763"/>
    </source>
</evidence>
<reference evidence="4 5" key="1">
    <citation type="journal article" date="2013" name="ISME J.">
        <title>A metabolic model for members of the genus Tetrasphaera involved in enhanced biological phosphorus removal.</title>
        <authorList>
            <person name="Kristiansen R."/>
            <person name="Nguyen H.T.T."/>
            <person name="Saunders A.M."/>
            <person name="Nielsen J.L."/>
            <person name="Wimmer R."/>
            <person name="Le V.Q."/>
            <person name="McIlroy S.J."/>
            <person name="Petrovski S."/>
            <person name="Seviour R.J."/>
            <person name="Calteau A."/>
            <person name="Nielsen K.L."/>
            <person name="Nielsen P.H."/>
        </authorList>
    </citation>
    <scope>NUCLEOTIDE SEQUENCE [LARGE SCALE GENOMIC DNA]</scope>
    <source>
        <strain evidence="4 5">Ben110</strain>
    </source>
</reference>
<keyword evidence="1 4" id="KW-0378">Hydrolase</keyword>
<accession>W6JTE5</accession>
<dbReference type="InterPro" id="IPR036452">
    <property type="entry name" value="Ribo_hydro-like"/>
</dbReference>
<evidence type="ECO:0000256" key="2">
    <source>
        <dbReference type="ARBA" id="ARBA00023295"/>
    </source>
</evidence>
<proteinExistence type="predicted"/>